<keyword evidence="5" id="KW-0804">Transcription</keyword>
<evidence type="ECO:0000256" key="1">
    <source>
        <dbReference type="ARBA" id="ARBA00022553"/>
    </source>
</evidence>
<keyword evidence="7" id="KW-1185">Reference proteome</keyword>
<dbReference type="GO" id="GO:0000976">
    <property type="term" value="F:transcription cis-regulatory region binding"/>
    <property type="evidence" value="ECO:0007669"/>
    <property type="project" value="TreeGrafter"/>
</dbReference>
<dbReference type="InterPro" id="IPR039420">
    <property type="entry name" value="WalR-like"/>
</dbReference>
<dbReference type="Gene3D" id="1.10.10.10">
    <property type="entry name" value="Winged helix-like DNA-binding domain superfamily/Winged helix DNA-binding domain"/>
    <property type="match status" value="1"/>
</dbReference>
<proteinExistence type="predicted"/>
<dbReference type="InterPro" id="IPR001789">
    <property type="entry name" value="Sig_transdc_resp-reg_receiver"/>
</dbReference>
<keyword evidence="1" id="KW-0597">Phosphoprotein</keyword>
<dbReference type="InterPro" id="IPR036388">
    <property type="entry name" value="WH-like_DNA-bd_sf"/>
</dbReference>
<dbReference type="GeneID" id="98344332"/>
<dbReference type="CDD" id="cd00383">
    <property type="entry name" value="trans_reg_C"/>
    <property type="match status" value="1"/>
</dbReference>
<evidence type="ECO:0000313" key="6">
    <source>
        <dbReference type="EMBL" id="PWK35024.1"/>
    </source>
</evidence>
<dbReference type="Gene3D" id="3.40.50.2300">
    <property type="match status" value="1"/>
</dbReference>
<dbReference type="PANTHER" id="PTHR48111:SF1">
    <property type="entry name" value="TWO-COMPONENT RESPONSE REGULATOR ORR33"/>
    <property type="match status" value="1"/>
</dbReference>
<evidence type="ECO:0000313" key="7">
    <source>
        <dbReference type="Proteomes" id="UP000245754"/>
    </source>
</evidence>
<dbReference type="OrthoDB" id="6007214at2"/>
<dbReference type="Pfam" id="PF00486">
    <property type="entry name" value="Trans_reg_C"/>
    <property type="match status" value="1"/>
</dbReference>
<dbReference type="AlphaFoldDB" id="A0A316ERB6"/>
<dbReference type="Pfam" id="PF00072">
    <property type="entry name" value="Response_reg"/>
    <property type="match status" value="1"/>
</dbReference>
<keyword evidence="2" id="KW-0902">Two-component regulatory system</keyword>
<sequence>MTASPHIAWLSSGAPHPEAIVALLSMAGFRCSVFQTGRDLIHGISHDTYEMLLIDRELPDIPAIDVIRAVRAARARDVPIMMLSEVSSDDALVEALDAGADDYLVQPLSERVLLARIAALRRRVLTASGRLGMSVRAGPYELNSAGRYALLRGKRIAMTPKEFDLATLMFANAGCMLSNNRIERVVWGRELSPLSRALAQLVSRMRRTLSLGPENGVTVSVVYAQGYRLDVLDNTRADELAVPAVPAAPRDPSQVMARHVQQLMSV</sequence>
<dbReference type="GO" id="GO:0000156">
    <property type="term" value="F:phosphorelay response regulator activity"/>
    <property type="evidence" value="ECO:0007669"/>
    <property type="project" value="TreeGrafter"/>
</dbReference>
<keyword evidence="4 6" id="KW-0238">DNA-binding</keyword>
<evidence type="ECO:0000256" key="4">
    <source>
        <dbReference type="ARBA" id="ARBA00023125"/>
    </source>
</evidence>
<dbReference type="Proteomes" id="UP000245754">
    <property type="component" value="Unassembled WGS sequence"/>
</dbReference>
<dbReference type="PROSITE" id="PS50110">
    <property type="entry name" value="RESPONSE_REGULATORY"/>
    <property type="match status" value="1"/>
</dbReference>
<dbReference type="PROSITE" id="PS51755">
    <property type="entry name" value="OMPR_PHOB"/>
    <property type="match status" value="1"/>
</dbReference>
<accession>A0A316ERB6</accession>
<name>A0A316ERB6_9BURK</name>
<dbReference type="InterPro" id="IPR011006">
    <property type="entry name" value="CheY-like_superfamily"/>
</dbReference>
<gene>
    <name evidence="6" type="ORF">C7419_102299</name>
</gene>
<dbReference type="GO" id="GO:0005829">
    <property type="term" value="C:cytosol"/>
    <property type="evidence" value="ECO:0007669"/>
    <property type="project" value="TreeGrafter"/>
</dbReference>
<dbReference type="EMBL" id="QGGT01000002">
    <property type="protein sequence ID" value="PWK35024.1"/>
    <property type="molecule type" value="Genomic_DNA"/>
</dbReference>
<keyword evidence="3" id="KW-0805">Transcription regulation</keyword>
<dbReference type="RefSeq" id="WP_109583146.1">
    <property type="nucleotide sequence ID" value="NZ_CAJPUX010000002.1"/>
</dbReference>
<evidence type="ECO:0000256" key="3">
    <source>
        <dbReference type="ARBA" id="ARBA00023015"/>
    </source>
</evidence>
<dbReference type="SMART" id="SM00862">
    <property type="entry name" value="Trans_reg_C"/>
    <property type="match status" value="1"/>
</dbReference>
<dbReference type="GO" id="GO:0006355">
    <property type="term" value="P:regulation of DNA-templated transcription"/>
    <property type="evidence" value="ECO:0007669"/>
    <property type="project" value="InterPro"/>
</dbReference>
<dbReference type="Gene3D" id="6.10.250.690">
    <property type="match status" value="1"/>
</dbReference>
<dbReference type="InterPro" id="IPR001867">
    <property type="entry name" value="OmpR/PhoB-type_DNA-bd"/>
</dbReference>
<dbReference type="SUPFAM" id="SSF52172">
    <property type="entry name" value="CheY-like"/>
    <property type="match status" value="1"/>
</dbReference>
<comment type="caution">
    <text evidence="6">The sequence shown here is derived from an EMBL/GenBank/DDBJ whole genome shotgun (WGS) entry which is preliminary data.</text>
</comment>
<evidence type="ECO:0000256" key="2">
    <source>
        <dbReference type="ARBA" id="ARBA00023012"/>
    </source>
</evidence>
<protein>
    <submittedName>
        <fullName evidence="6">DNA-binding response OmpR family regulator</fullName>
    </submittedName>
</protein>
<dbReference type="GO" id="GO:0032993">
    <property type="term" value="C:protein-DNA complex"/>
    <property type="evidence" value="ECO:0007669"/>
    <property type="project" value="TreeGrafter"/>
</dbReference>
<evidence type="ECO:0000256" key="5">
    <source>
        <dbReference type="ARBA" id="ARBA00023163"/>
    </source>
</evidence>
<dbReference type="SMART" id="SM00448">
    <property type="entry name" value="REC"/>
    <property type="match status" value="1"/>
</dbReference>
<organism evidence="6 7">
    <name type="scientific">Cupriavidus plantarum</name>
    <dbReference type="NCBI Taxonomy" id="942865"/>
    <lineage>
        <taxon>Bacteria</taxon>
        <taxon>Pseudomonadati</taxon>
        <taxon>Pseudomonadota</taxon>
        <taxon>Betaproteobacteria</taxon>
        <taxon>Burkholderiales</taxon>
        <taxon>Burkholderiaceae</taxon>
        <taxon>Cupriavidus</taxon>
    </lineage>
</organism>
<dbReference type="PANTHER" id="PTHR48111">
    <property type="entry name" value="REGULATOR OF RPOS"/>
    <property type="match status" value="1"/>
</dbReference>
<reference evidence="6 7" key="1">
    <citation type="submission" date="2018-05" db="EMBL/GenBank/DDBJ databases">
        <title>Genomic Encyclopedia of Type Strains, Phase IV (KMG-V): Genome sequencing to study the core and pangenomes of soil and plant-associated prokaryotes.</title>
        <authorList>
            <person name="Whitman W."/>
        </authorList>
    </citation>
    <scope>NUCLEOTIDE SEQUENCE [LARGE SCALE GENOMIC DNA]</scope>
    <source>
        <strain evidence="6 7">SLV-132</strain>
    </source>
</reference>